<dbReference type="RefSeq" id="XP_004653073.1">
    <property type="nucleotide sequence ID" value="XM_004653016.2"/>
</dbReference>
<reference evidence="4" key="2">
    <citation type="submission" date="2025-09" db="UniProtKB">
        <authorList>
            <consortium name="Ensembl"/>
        </authorList>
    </citation>
    <scope>IDENTIFICATION</scope>
</reference>
<dbReference type="GO" id="GO:0051607">
    <property type="term" value="P:defense response to virus"/>
    <property type="evidence" value="ECO:0007669"/>
    <property type="project" value="TreeGrafter"/>
</dbReference>
<dbReference type="FunFam" id="1.25.40.10:FF:000026">
    <property type="entry name" value="Interferon-induced protein with tetratricopeptide repeats 5"/>
    <property type="match status" value="1"/>
</dbReference>
<gene>
    <name evidence="4" type="primary">Ifit1b</name>
</gene>
<dbReference type="Gene3D" id="1.25.40.10">
    <property type="entry name" value="Tetratricopeptide repeat domain"/>
    <property type="match status" value="3"/>
</dbReference>
<reference evidence="4" key="1">
    <citation type="submission" date="2025-08" db="UniProtKB">
        <authorList>
            <consortium name="Ensembl"/>
        </authorList>
    </citation>
    <scope>IDENTIFICATION</scope>
</reference>
<evidence type="ECO:0000256" key="3">
    <source>
        <dbReference type="ARBA" id="ARBA00038336"/>
    </source>
</evidence>
<evidence type="ECO:0000313" key="5">
    <source>
        <dbReference type="Proteomes" id="UP000694385"/>
    </source>
</evidence>
<evidence type="ECO:0000256" key="2">
    <source>
        <dbReference type="ARBA" id="ARBA00022803"/>
    </source>
</evidence>
<evidence type="ECO:0000256" key="1">
    <source>
        <dbReference type="ARBA" id="ARBA00022737"/>
    </source>
</evidence>
<keyword evidence="2" id="KW-0802">TPR repeat</keyword>
<dbReference type="GO" id="GO:0005829">
    <property type="term" value="C:cytosol"/>
    <property type="evidence" value="ECO:0007669"/>
    <property type="project" value="TreeGrafter"/>
</dbReference>
<dbReference type="SMART" id="SM00028">
    <property type="entry name" value="TPR"/>
    <property type="match status" value="6"/>
</dbReference>
<dbReference type="Ensembl" id="ENSJJAT00000031613.1">
    <property type="protein sequence ID" value="ENSJJAP00000025026.1"/>
    <property type="gene ID" value="ENSJJAG00000024328.1"/>
</dbReference>
<dbReference type="InterPro" id="IPR011990">
    <property type="entry name" value="TPR-like_helical_dom_sf"/>
</dbReference>
<dbReference type="GeneTree" id="ENSGT00950000182946"/>
<sequence>MGEIADVHQIQESLAQLRCPFTWELKFEDTDKPDLENRILEQIEFLDVKHNVGVHNLLAYVKDLNGQHEQALQSLKDAEDLIQREPADWRDTLSLVTWGNYAWVHYHMGSLTEAQAYLDKVEDTCKKLESPFRYRVECPEMDCEEGWALLKCGGQNYKQAMACFAKALEVKPECPQCWTGYAITAYRQDYDDDNVISLEPLRQAVRLSPDDSYIKALLALKLQDVHQESEGTKYLEEALSSTSCQAYVFRYAAKFYRRKGCLDEALHCLEKASQATPSSGYLHYQRGLCYRAKLIQVKKATNKNPRKQYEIEKWAQRARCEFQKALTLKPTLDMAYVCLAEMHAELGQYKEAEETFQKIFNLKNLADHIQQEIHYRYGCFQQYQLKSEDKAITHFLKGLKVEERSFAGKKLLNALEKLATRRVHQEENVESISLLGFVHKLKGEVKEALLCYEKALRLTGKLNPMF</sequence>
<dbReference type="Proteomes" id="UP000694385">
    <property type="component" value="Unassembled WGS sequence"/>
</dbReference>
<accession>A0A8C5LKZ4</accession>
<dbReference type="PANTHER" id="PTHR10271">
    <property type="entry name" value="INTERFERON-INDUCED PROTEIN WITH TETRATRICOPEPTIDE REPEATS"/>
    <property type="match status" value="1"/>
</dbReference>
<proteinExistence type="inferred from homology"/>
<comment type="similarity">
    <text evidence="3">Belongs to the IFIT family.</text>
</comment>
<dbReference type="Pfam" id="PF13181">
    <property type="entry name" value="TPR_8"/>
    <property type="match status" value="2"/>
</dbReference>
<name>A0A8C5LKZ4_JACJA</name>
<dbReference type="SUPFAM" id="SSF48452">
    <property type="entry name" value="TPR-like"/>
    <property type="match status" value="3"/>
</dbReference>
<organism evidence="4 5">
    <name type="scientific">Jaculus jaculus</name>
    <name type="common">Lesser Egyptian jerboa</name>
    <dbReference type="NCBI Taxonomy" id="51337"/>
    <lineage>
        <taxon>Eukaryota</taxon>
        <taxon>Metazoa</taxon>
        <taxon>Chordata</taxon>
        <taxon>Craniata</taxon>
        <taxon>Vertebrata</taxon>
        <taxon>Euteleostomi</taxon>
        <taxon>Mammalia</taxon>
        <taxon>Eutheria</taxon>
        <taxon>Euarchontoglires</taxon>
        <taxon>Glires</taxon>
        <taxon>Rodentia</taxon>
        <taxon>Myomorpha</taxon>
        <taxon>Dipodoidea</taxon>
        <taxon>Dipodidae</taxon>
        <taxon>Dipodinae</taxon>
        <taxon>Jaculus</taxon>
    </lineage>
</organism>
<dbReference type="GeneID" id="101604329"/>
<keyword evidence="1" id="KW-0677">Repeat</keyword>
<dbReference type="InterPro" id="IPR019734">
    <property type="entry name" value="TPR_rpt"/>
</dbReference>
<protein>
    <submittedName>
        <fullName evidence="4">Uncharacterized protein</fullName>
    </submittedName>
</protein>
<dbReference type="CTD" id="439996"/>
<dbReference type="AlphaFoldDB" id="A0A8C5LKZ4"/>
<dbReference type="OrthoDB" id="10043504at2759"/>
<dbReference type="GO" id="GO:0003723">
    <property type="term" value="F:RNA binding"/>
    <property type="evidence" value="ECO:0007669"/>
    <property type="project" value="TreeGrafter"/>
</dbReference>
<dbReference type="OMA" id="YERAKTC"/>
<keyword evidence="5" id="KW-1185">Reference proteome</keyword>
<evidence type="ECO:0000313" key="4">
    <source>
        <dbReference type="Ensembl" id="ENSJJAP00000025026.1"/>
    </source>
</evidence>
<dbReference type="PANTHER" id="PTHR10271:SF16">
    <property type="entry name" value="INTERFERON-INDUCED PROTEIN WITH TETRATRICOPEPTIDE REPEATS 1B"/>
    <property type="match status" value="1"/>
</dbReference>